<dbReference type="InterPro" id="IPR002181">
    <property type="entry name" value="Fibrinogen_a/b/g_C_dom"/>
</dbReference>
<dbReference type="Proteomes" id="UP000749559">
    <property type="component" value="Unassembled WGS sequence"/>
</dbReference>
<dbReference type="InterPro" id="IPR014716">
    <property type="entry name" value="Fibrinogen_a/b/g_C_1"/>
</dbReference>
<name>A0A8J1YAF7_OWEFU</name>
<dbReference type="InterPro" id="IPR050373">
    <property type="entry name" value="Fibrinogen_C-term_domain"/>
</dbReference>
<dbReference type="Pfam" id="PF00147">
    <property type="entry name" value="Fibrinogen_C"/>
    <property type="match status" value="1"/>
</dbReference>
<comment type="caution">
    <text evidence="1">The sequence shown here is derived from an EMBL/GenBank/DDBJ whole genome shotgun (WGS) entry which is preliminary data.</text>
</comment>
<dbReference type="InterPro" id="IPR036056">
    <property type="entry name" value="Fibrinogen-like_C"/>
</dbReference>
<dbReference type="AlphaFoldDB" id="A0A8J1YAF7"/>
<evidence type="ECO:0000313" key="2">
    <source>
        <dbReference type="Proteomes" id="UP000749559"/>
    </source>
</evidence>
<reference evidence="1" key="1">
    <citation type="submission" date="2022-03" db="EMBL/GenBank/DDBJ databases">
        <authorList>
            <person name="Martin C."/>
        </authorList>
    </citation>
    <scope>NUCLEOTIDE SEQUENCE</scope>
</reference>
<dbReference type="GO" id="GO:0005615">
    <property type="term" value="C:extracellular space"/>
    <property type="evidence" value="ECO:0007669"/>
    <property type="project" value="TreeGrafter"/>
</dbReference>
<dbReference type="PANTHER" id="PTHR19143">
    <property type="entry name" value="FIBRINOGEN/TENASCIN/ANGIOPOEITIN"/>
    <property type="match status" value="1"/>
</dbReference>
<accession>A0A8J1YAF7</accession>
<dbReference type="Gene3D" id="3.90.215.10">
    <property type="entry name" value="Gamma Fibrinogen, chain A, domain 1"/>
    <property type="match status" value="1"/>
</dbReference>
<dbReference type="SUPFAM" id="SSF56496">
    <property type="entry name" value="Fibrinogen C-terminal domain-like"/>
    <property type="match status" value="1"/>
</dbReference>
<sequence length="333" mass="38741">MEARLNARNDDLKDELSRLREELSNVKDTVNDTCTYLPDHLISIRDHCPEKSHERYGGDTPKACCKDNIWYWPGIIEDAFFYQTVPNGKTIYQMCPEGETFRVFDFNSCACAPKILKDCIQAKSGPNEILTTPGKRIMANCDEEWLVIAHRYNGHEDFERRTWDEYKHGFGVTPEEYFIGFESLLTILNRGYYMLRIDYLGWERERGFAQYSSFRIGDVRSKYKLILAGYIRSVSTVRDRLLYVNGHPFSTKDVDNGGHRCMAKHTIGPWWYSNCGANANLFSTYDYNGPSCERGDCMYWHGFSHDLRIFTNRNSTIKEMKMKIKPFSAGFPL</sequence>
<gene>
    <name evidence="1" type="ORF">OFUS_LOCUS15540</name>
</gene>
<dbReference type="PROSITE" id="PS51406">
    <property type="entry name" value="FIBRINOGEN_C_2"/>
    <property type="match status" value="1"/>
</dbReference>
<keyword evidence="2" id="KW-1185">Reference proteome</keyword>
<organism evidence="1 2">
    <name type="scientific">Owenia fusiformis</name>
    <name type="common">Polychaete worm</name>
    <dbReference type="NCBI Taxonomy" id="6347"/>
    <lineage>
        <taxon>Eukaryota</taxon>
        <taxon>Metazoa</taxon>
        <taxon>Spiralia</taxon>
        <taxon>Lophotrochozoa</taxon>
        <taxon>Annelida</taxon>
        <taxon>Polychaeta</taxon>
        <taxon>Sedentaria</taxon>
        <taxon>Canalipalpata</taxon>
        <taxon>Sabellida</taxon>
        <taxon>Oweniida</taxon>
        <taxon>Oweniidae</taxon>
        <taxon>Owenia</taxon>
    </lineage>
</organism>
<evidence type="ECO:0000313" key="1">
    <source>
        <dbReference type="EMBL" id="CAH1790326.1"/>
    </source>
</evidence>
<dbReference type="SMART" id="SM00186">
    <property type="entry name" value="FBG"/>
    <property type="match status" value="1"/>
</dbReference>
<proteinExistence type="predicted"/>
<protein>
    <submittedName>
        <fullName evidence="1">Uncharacterized protein</fullName>
    </submittedName>
</protein>
<dbReference type="EMBL" id="CAIIXF020000007">
    <property type="protein sequence ID" value="CAH1790326.1"/>
    <property type="molecule type" value="Genomic_DNA"/>
</dbReference>